<evidence type="ECO:0000313" key="9">
    <source>
        <dbReference type="Proteomes" id="UP000199403"/>
    </source>
</evidence>
<evidence type="ECO:0000256" key="6">
    <source>
        <dbReference type="PIRSR" id="PIRSR000097-3"/>
    </source>
</evidence>
<dbReference type="PANTHER" id="PTHR11732">
    <property type="entry name" value="ALDO/KETO REDUCTASE"/>
    <property type="match status" value="1"/>
</dbReference>
<dbReference type="AlphaFoldDB" id="A0A1H7AKR2"/>
<dbReference type="EMBL" id="FNZH01000006">
    <property type="protein sequence ID" value="SEJ62470.1"/>
    <property type="molecule type" value="Genomic_DNA"/>
</dbReference>
<evidence type="ECO:0000256" key="3">
    <source>
        <dbReference type="ARBA" id="ARBA00023002"/>
    </source>
</evidence>
<feature type="binding site" evidence="5">
    <location>
        <position position="110"/>
    </location>
    <ligand>
        <name>substrate</name>
    </ligand>
</feature>
<evidence type="ECO:0000256" key="5">
    <source>
        <dbReference type="PIRSR" id="PIRSR000097-2"/>
    </source>
</evidence>
<gene>
    <name evidence="8" type="ORF">SAMN05192553_106149</name>
</gene>
<dbReference type="InterPro" id="IPR023210">
    <property type="entry name" value="NADP_OxRdtase_dom"/>
</dbReference>
<feature type="active site" description="Proton donor" evidence="4">
    <location>
        <position position="48"/>
    </location>
</feature>
<feature type="domain" description="NADP-dependent oxidoreductase" evidence="7">
    <location>
        <begin position="15"/>
        <end position="291"/>
    </location>
</feature>
<dbReference type="GO" id="GO:0016491">
    <property type="term" value="F:oxidoreductase activity"/>
    <property type="evidence" value="ECO:0007669"/>
    <property type="project" value="UniProtKB-KW"/>
</dbReference>
<reference evidence="9" key="1">
    <citation type="submission" date="2016-10" db="EMBL/GenBank/DDBJ databases">
        <authorList>
            <person name="Varghese N."/>
            <person name="Submissions S."/>
        </authorList>
    </citation>
    <scope>NUCLEOTIDE SEQUENCE [LARGE SCALE GENOMIC DNA]</scope>
    <source>
        <strain evidence="9">IBRC-M 10761</strain>
    </source>
</reference>
<evidence type="ECO:0000256" key="2">
    <source>
        <dbReference type="ARBA" id="ARBA00022857"/>
    </source>
</evidence>
<evidence type="ECO:0000256" key="4">
    <source>
        <dbReference type="PIRSR" id="PIRSR000097-1"/>
    </source>
</evidence>
<dbReference type="InterPro" id="IPR020471">
    <property type="entry name" value="AKR"/>
</dbReference>
<evidence type="ECO:0000256" key="1">
    <source>
        <dbReference type="ARBA" id="ARBA00007905"/>
    </source>
</evidence>
<dbReference type="InterPro" id="IPR036812">
    <property type="entry name" value="NAD(P)_OxRdtase_dom_sf"/>
</dbReference>
<sequence>MKYVTFENGDQMPMLGLGTWKSAPGEVYQAVLWALEAGYRHIDCAAVYQNEKEVGNALKKAFGEGLVKREEVFVTSKLWNNAHEKDQVAEGLKRTLSDLQLDYLDLYLVHWPVSLKTHVMFPEKGEDFLNYEQVPLADTWAGMEALKRAGKARHIGVSNFNQKKITEVLESCQVTPEMNQIELHPYLPQNELVTFCKENGLQVTAYSPLGSADRPKARKKADDPVLLEHPLFRKLAEKHEATVAQVLIAWSLHRDIVVIPKSVNKERIHQNLQAASLQLDAADMQAIAGILERHRYIDGTFFTEVPGSPYSQSDLWEPV</sequence>
<dbReference type="Gene3D" id="3.20.20.100">
    <property type="entry name" value="NADP-dependent oxidoreductase domain"/>
    <property type="match status" value="1"/>
</dbReference>
<evidence type="ECO:0000259" key="7">
    <source>
        <dbReference type="Pfam" id="PF00248"/>
    </source>
</evidence>
<comment type="similarity">
    <text evidence="1">Belongs to the aldo/keto reductase family.</text>
</comment>
<protein>
    <submittedName>
        <fullName evidence="8">Alcohol dehydrogenase (NADP+)</fullName>
    </submittedName>
</protein>
<dbReference type="PROSITE" id="PS00063">
    <property type="entry name" value="ALDOKETO_REDUCTASE_3"/>
    <property type="match status" value="1"/>
</dbReference>
<keyword evidence="9" id="KW-1185">Reference proteome</keyword>
<name>A0A1H7AKR2_9BACT</name>
<proteinExistence type="inferred from homology"/>
<dbReference type="PIRSF" id="PIRSF000097">
    <property type="entry name" value="AKR"/>
    <property type="match status" value="1"/>
</dbReference>
<dbReference type="PROSITE" id="PS00798">
    <property type="entry name" value="ALDOKETO_REDUCTASE_1"/>
    <property type="match status" value="1"/>
</dbReference>
<dbReference type="OrthoDB" id="9804790at2"/>
<dbReference type="Proteomes" id="UP000199403">
    <property type="component" value="Unassembled WGS sequence"/>
</dbReference>
<dbReference type="InterPro" id="IPR018170">
    <property type="entry name" value="Aldo/ket_reductase_CS"/>
</dbReference>
<dbReference type="PRINTS" id="PR00069">
    <property type="entry name" value="ALDKETRDTASE"/>
</dbReference>
<dbReference type="SUPFAM" id="SSF51430">
    <property type="entry name" value="NAD(P)-linked oxidoreductase"/>
    <property type="match status" value="1"/>
</dbReference>
<dbReference type="FunFam" id="3.20.20.100:FF:000006">
    <property type="entry name" value="Aldo-keto reductase family 1 member A1"/>
    <property type="match status" value="1"/>
</dbReference>
<keyword evidence="2" id="KW-0521">NADP</keyword>
<dbReference type="Pfam" id="PF00248">
    <property type="entry name" value="Aldo_ket_red"/>
    <property type="match status" value="1"/>
</dbReference>
<evidence type="ECO:0000313" key="8">
    <source>
        <dbReference type="EMBL" id="SEJ62470.1"/>
    </source>
</evidence>
<dbReference type="RefSeq" id="WP_092177268.1">
    <property type="nucleotide sequence ID" value="NZ_FNZH01000006.1"/>
</dbReference>
<dbReference type="STRING" id="1416801.SAMN05192553_106149"/>
<dbReference type="PROSITE" id="PS00062">
    <property type="entry name" value="ALDOKETO_REDUCTASE_2"/>
    <property type="match status" value="1"/>
</dbReference>
<feature type="site" description="Lowers pKa of active site Tyr" evidence="6">
    <location>
        <position position="77"/>
    </location>
</feature>
<keyword evidence="3" id="KW-0560">Oxidoreductase</keyword>
<accession>A0A1H7AKR2</accession>
<organism evidence="8 9">
    <name type="scientific">Cyclobacterium xiamenense</name>
    <dbReference type="NCBI Taxonomy" id="1297121"/>
    <lineage>
        <taxon>Bacteria</taxon>
        <taxon>Pseudomonadati</taxon>
        <taxon>Bacteroidota</taxon>
        <taxon>Cytophagia</taxon>
        <taxon>Cytophagales</taxon>
        <taxon>Cyclobacteriaceae</taxon>
        <taxon>Cyclobacterium</taxon>
    </lineage>
</organism>